<dbReference type="CDD" id="cd07725">
    <property type="entry name" value="TTHA1429-like_MBL-fold"/>
    <property type="match status" value="1"/>
</dbReference>
<proteinExistence type="predicted"/>
<dbReference type="Gene3D" id="3.60.15.10">
    <property type="entry name" value="Ribonuclease Z/Hydroxyacylglutathione hydrolase-like"/>
    <property type="match status" value="1"/>
</dbReference>
<sequence length="355" mass="40101">MMMNAHGNRVKQTTNEADTSFYTTTWQDGWQQIKVPVPFSLKWVNSYLIPEQAGYTIIDPGLRTDEAINVWTAVLQQNGLQWGDISRVILTHQHPDHYGLAGYVQERSGAPVYITRSAHDYAIRLWGEKSGFSHQLQSLYEEHGMPLQEREAIADNLETFVAMVTPQPQVHYFEAGEQLQLGGLSWRLIDAPGHANGQLCFYQPERKWMICGDQVLPHITPNVSVVPWEDSDPLADFLHSLLVLKEYEVALAYPGHRDPFTDFHGRINELLQHHASRLDKMAAMLSKEPRTAYGMCEALFGKRLNGNAHQLRFAMSETIAHLVHLERKGRAASSVIEGARFYSAAVASDLEIPEA</sequence>
<dbReference type="PANTHER" id="PTHR23131:SF4">
    <property type="entry name" value="METALLO-BETA-LACTAMASE SUPERFAMILY POTEIN"/>
    <property type="match status" value="1"/>
</dbReference>
<comment type="catalytic activity">
    <reaction evidence="3">
        <text>3',5'-cyclic UMP + H2O = UMP + H(+)</text>
        <dbReference type="Rhea" id="RHEA:70575"/>
        <dbReference type="ChEBI" id="CHEBI:15377"/>
        <dbReference type="ChEBI" id="CHEBI:15378"/>
        <dbReference type="ChEBI" id="CHEBI:57865"/>
        <dbReference type="ChEBI" id="CHEBI:184387"/>
    </reaction>
    <physiologicalReaction direction="left-to-right" evidence="3">
        <dbReference type="Rhea" id="RHEA:70576"/>
    </physiologicalReaction>
</comment>
<accession>A0A7W5G803</accession>
<keyword evidence="6" id="KW-1185">Reference proteome</keyword>
<dbReference type="InterPro" id="IPR036388">
    <property type="entry name" value="WH-like_DNA-bd_sf"/>
</dbReference>
<name>A0A7W5G803_9BACL</name>
<evidence type="ECO:0000256" key="1">
    <source>
        <dbReference type="ARBA" id="ARBA00034221"/>
    </source>
</evidence>
<dbReference type="RefSeq" id="WP_246431514.1">
    <property type="nucleotide sequence ID" value="NZ_CBCSLB010000001.1"/>
</dbReference>
<dbReference type="InterPro" id="IPR001279">
    <property type="entry name" value="Metallo-B-lactamas"/>
</dbReference>
<dbReference type="InterPro" id="IPR050662">
    <property type="entry name" value="Sec-metab_biosynth-thioest"/>
</dbReference>
<evidence type="ECO:0000313" key="5">
    <source>
        <dbReference type="EMBL" id="MBB3150130.1"/>
    </source>
</evidence>
<comment type="catalytic activity">
    <reaction evidence="1">
        <text>3',5'-cyclic CMP + H2O = CMP + H(+)</text>
        <dbReference type="Rhea" id="RHEA:72675"/>
        <dbReference type="ChEBI" id="CHEBI:15377"/>
        <dbReference type="ChEBI" id="CHEBI:15378"/>
        <dbReference type="ChEBI" id="CHEBI:58003"/>
        <dbReference type="ChEBI" id="CHEBI:60377"/>
    </reaction>
    <physiologicalReaction direction="left-to-right" evidence="1">
        <dbReference type="Rhea" id="RHEA:72676"/>
    </physiologicalReaction>
</comment>
<comment type="function">
    <text evidence="2">Counteracts the endogenous Pycsar antiviral defense system. Phosphodiesterase that enables metal-dependent hydrolysis of host cyclic nucleotide Pycsar defense signals such as cCMP and cUMP.</text>
</comment>
<protein>
    <submittedName>
        <fullName evidence="5">Glyoxylase-like metal-dependent hydrolase (Beta-lactamase superfamily II)</fullName>
    </submittedName>
</protein>
<organism evidence="5 6">
    <name type="scientific">Paenibacillus endophyticus</name>
    <dbReference type="NCBI Taxonomy" id="1294268"/>
    <lineage>
        <taxon>Bacteria</taxon>
        <taxon>Bacillati</taxon>
        <taxon>Bacillota</taxon>
        <taxon>Bacilli</taxon>
        <taxon>Bacillales</taxon>
        <taxon>Paenibacillaceae</taxon>
        <taxon>Paenibacillus</taxon>
    </lineage>
</organism>
<dbReference type="Proteomes" id="UP000518605">
    <property type="component" value="Unassembled WGS sequence"/>
</dbReference>
<dbReference type="InterPro" id="IPR048933">
    <property type="entry name" value="B_lactamase-like_C"/>
</dbReference>
<dbReference type="SUPFAM" id="SSF56281">
    <property type="entry name" value="Metallo-hydrolase/oxidoreductase"/>
    <property type="match status" value="1"/>
</dbReference>
<keyword evidence="5" id="KW-0378">Hydrolase</keyword>
<dbReference type="SMART" id="SM00849">
    <property type="entry name" value="Lactamase_B"/>
    <property type="match status" value="1"/>
</dbReference>
<feature type="domain" description="Metallo-beta-lactamase" evidence="4">
    <location>
        <begin position="43"/>
        <end position="256"/>
    </location>
</feature>
<dbReference type="InterPro" id="IPR036866">
    <property type="entry name" value="RibonucZ/Hydroxyglut_hydro"/>
</dbReference>
<reference evidence="5 6" key="1">
    <citation type="submission" date="2020-08" db="EMBL/GenBank/DDBJ databases">
        <title>Genomic Encyclopedia of Type Strains, Phase III (KMG-III): the genomes of soil and plant-associated and newly described type strains.</title>
        <authorList>
            <person name="Whitman W."/>
        </authorList>
    </citation>
    <scope>NUCLEOTIDE SEQUENCE [LARGE SCALE GENOMIC DNA]</scope>
    <source>
        <strain evidence="5 6">CECT 8234</strain>
    </source>
</reference>
<dbReference type="Pfam" id="PF00753">
    <property type="entry name" value="Lactamase_B"/>
    <property type="match status" value="1"/>
</dbReference>
<evidence type="ECO:0000313" key="6">
    <source>
        <dbReference type="Proteomes" id="UP000518605"/>
    </source>
</evidence>
<evidence type="ECO:0000256" key="2">
    <source>
        <dbReference type="ARBA" id="ARBA00034301"/>
    </source>
</evidence>
<dbReference type="EMBL" id="JACHXW010000001">
    <property type="protein sequence ID" value="MBB3150130.1"/>
    <property type="molecule type" value="Genomic_DNA"/>
</dbReference>
<dbReference type="GO" id="GO:0016787">
    <property type="term" value="F:hydrolase activity"/>
    <property type="evidence" value="ECO:0007669"/>
    <property type="project" value="UniProtKB-KW"/>
</dbReference>
<comment type="caution">
    <text evidence="5">The sequence shown here is derived from an EMBL/GenBank/DDBJ whole genome shotgun (WGS) entry which is preliminary data.</text>
</comment>
<evidence type="ECO:0000259" key="4">
    <source>
        <dbReference type="SMART" id="SM00849"/>
    </source>
</evidence>
<evidence type="ECO:0000256" key="3">
    <source>
        <dbReference type="ARBA" id="ARBA00048505"/>
    </source>
</evidence>
<dbReference type="AlphaFoldDB" id="A0A7W5G803"/>
<dbReference type="Gene3D" id="1.10.10.10">
    <property type="entry name" value="Winged helix-like DNA-binding domain superfamily/Winged helix DNA-binding domain"/>
    <property type="match status" value="1"/>
</dbReference>
<dbReference type="Pfam" id="PF21221">
    <property type="entry name" value="B_lactamase-like_C"/>
    <property type="match status" value="1"/>
</dbReference>
<dbReference type="PANTHER" id="PTHR23131">
    <property type="entry name" value="ENDORIBONUCLEASE LACTB2"/>
    <property type="match status" value="1"/>
</dbReference>
<gene>
    <name evidence="5" type="ORF">FHS16_000162</name>
</gene>